<feature type="region of interest" description="Disordered" evidence="1">
    <location>
        <begin position="111"/>
        <end position="147"/>
    </location>
</feature>
<accession>A0A085LU18</accession>
<reference evidence="2 3" key="1">
    <citation type="journal article" date="2014" name="Nat. Genet.">
        <title>Genome and transcriptome of the porcine whipworm Trichuris suis.</title>
        <authorList>
            <person name="Jex A.R."/>
            <person name="Nejsum P."/>
            <person name="Schwarz E.M."/>
            <person name="Hu L."/>
            <person name="Young N.D."/>
            <person name="Hall R.S."/>
            <person name="Korhonen P.K."/>
            <person name="Liao S."/>
            <person name="Thamsborg S."/>
            <person name="Xia J."/>
            <person name="Xu P."/>
            <person name="Wang S."/>
            <person name="Scheerlinck J.P."/>
            <person name="Hofmann A."/>
            <person name="Sternberg P.W."/>
            <person name="Wang J."/>
            <person name="Gasser R.B."/>
        </authorList>
    </citation>
    <scope>NUCLEOTIDE SEQUENCE [LARGE SCALE GENOMIC DNA]</scope>
    <source>
        <strain evidence="2">DCEP-RM93M</strain>
    </source>
</reference>
<name>A0A085LU18_9BILA</name>
<feature type="compositionally biased region" description="Polar residues" evidence="1">
    <location>
        <begin position="132"/>
        <end position="147"/>
    </location>
</feature>
<keyword evidence="3" id="KW-1185">Reference proteome</keyword>
<feature type="compositionally biased region" description="Basic and acidic residues" evidence="1">
    <location>
        <begin position="111"/>
        <end position="130"/>
    </location>
</feature>
<gene>
    <name evidence="2" type="ORF">M513_10682</name>
</gene>
<dbReference type="Proteomes" id="UP000030764">
    <property type="component" value="Unassembled WGS sequence"/>
</dbReference>
<evidence type="ECO:0000313" key="2">
    <source>
        <dbReference type="EMBL" id="KFD48464.1"/>
    </source>
</evidence>
<organism evidence="2 3">
    <name type="scientific">Trichuris suis</name>
    <name type="common">pig whipworm</name>
    <dbReference type="NCBI Taxonomy" id="68888"/>
    <lineage>
        <taxon>Eukaryota</taxon>
        <taxon>Metazoa</taxon>
        <taxon>Ecdysozoa</taxon>
        <taxon>Nematoda</taxon>
        <taxon>Enoplea</taxon>
        <taxon>Dorylaimia</taxon>
        <taxon>Trichinellida</taxon>
        <taxon>Trichuridae</taxon>
        <taxon>Trichuris</taxon>
    </lineage>
</organism>
<sequence length="167" mass="18117">MSGSKLDNDSRRSPLVATSILFLDFVKAAALLNPHSTKYVEGNAMKKVCTFVSIIYGVTDANEYRHTKNGEKPWKNQNEHVSIRAKMQCDMLDLGVKCICEIHSVVHMRKGNNDQKDTSGLDGEGSHGRDTSPGSDSVSVHPLTRSSADQTVTFVSATDDCGNPGSC</sequence>
<proteinExistence type="predicted"/>
<evidence type="ECO:0000256" key="1">
    <source>
        <dbReference type="SAM" id="MobiDB-lite"/>
    </source>
</evidence>
<evidence type="ECO:0000313" key="3">
    <source>
        <dbReference type="Proteomes" id="UP000030764"/>
    </source>
</evidence>
<dbReference type="AlphaFoldDB" id="A0A085LU18"/>
<protein>
    <submittedName>
        <fullName evidence="2">Uncharacterized protein</fullName>
    </submittedName>
</protein>
<dbReference type="EMBL" id="KL363293">
    <property type="protein sequence ID" value="KFD48464.1"/>
    <property type="molecule type" value="Genomic_DNA"/>
</dbReference>